<reference evidence="2" key="1">
    <citation type="submission" date="2019-08" db="EMBL/GenBank/DDBJ databases">
        <authorList>
            <person name="Kucharzyk K."/>
            <person name="Murdoch R.W."/>
            <person name="Higgins S."/>
            <person name="Loffler F."/>
        </authorList>
    </citation>
    <scope>NUCLEOTIDE SEQUENCE</scope>
</reference>
<organism evidence="2">
    <name type="scientific">bioreactor metagenome</name>
    <dbReference type="NCBI Taxonomy" id="1076179"/>
    <lineage>
        <taxon>unclassified sequences</taxon>
        <taxon>metagenomes</taxon>
        <taxon>ecological metagenomes</taxon>
    </lineage>
</organism>
<name>A0A645EUP7_9ZZZZ</name>
<evidence type="ECO:0000256" key="1">
    <source>
        <dbReference type="SAM" id="MobiDB-lite"/>
    </source>
</evidence>
<accession>A0A645EUP7</accession>
<comment type="caution">
    <text evidence="2">The sequence shown here is derived from an EMBL/GenBank/DDBJ whole genome shotgun (WGS) entry which is preliminary data.</text>
</comment>
<sequence>MQSIGHLLGDGVHLGIGHTKHPPHVPDHAPGRHSAEGHDLGHMVVSILSAYVVHHLAPAHVAEVHVDIRHADPLRV</sequence>
<feature type="region of interest" description="Disordered" evidence="1">
    <location>
        <begin position="1"/>
        <end position="37"/>
    </location>
</feature>
<proteinExistence type="predicted"/>
<evidence type="ECO:0000313" key="2">
    <source>
        <dbReference type="EMBL" id="MPN05745.1"/>
    </source>
</evidence>
<dbReference type="AlphaFoldDB" id="A0A645EUP7"/>
<dbReference type="EMBL" id="VSSQ01051651">
    <property type="protein sequence ID" value="MPN05745.1"/>
    <property type="molecule type" value="Genomic_DNA"/>
</dbReference>
<gene>
    <name evidence="2" type="ORF">SDC9_152998</name>
</gene>
<feature type="compositionally biased region" description="Basic and acidic residues" evidence="1">
    <location>
        <begin position="24"/>
        <end position="37"/>
    </location>
</feature>
<protein>
    <submittedName>
        <fullName evidence="2">Uncharacterized protein</fullName>
    </submittedName>
</protein>